<dbReference type="GO" id="GO:0003961">
    <property type="term" value="F:O-acetylhomoserine aminocarboxypropyltransferase activity"/>
    <property type="evidence" value="ECO:0007669"/>
    <property type="project" value="TreeGrafter"/>
</dbReference>
<name>A0AAD7MRA9_9AGAR</name>
<protein>
    <submittedName>
        <fullName evidence="1">Uncharacterized protein</fullName>
    </submittedName>
</protein>
<dbReference type="GO" id="GO:0006535">
    <property type="term" value="P:cysteine biosynthetic process from serine"/>
    <property type="evidence" value="ECO:0007669"/>
    <property type="project" value="TreeGrafter"/>
</dbReference>
<evidence type="ECO:0000313" key="2">
    <source>
        <dbReference type="Proteomes" id="UP001215598"/>
    </source>
</evidence>
<dbReference type="InterPro" id="IPR015421">
    <property type="entry name" value="PyrdxlP-dep_Trfase_major"/>
</dbReference>
<accession>A0AAD7MRA9</accession>
<gene>
    <name evidence="1" type="ORF">B0H16DRAFT_1734157</name>
</gene>
<keyword evidence="2" id="KW-1185">Reference proteome</keyword>
<reference evidence="1" key="1">
    <citation type="submission" date="2023-03" db="EMBL/GenBank/DDBJ databases">
        <title>Massive genome expansion in bonnet fungi (Mycena s.s.) driven by repeated elements and novel gene families across ecological guilds.</title>
        <authorList>
            <consortium name="Lawrence Berkeley National Laboratory"/>
            <person name="Harder C.B."/>
            <person name="Miyauchi S."/>
            <person name="Viragh M."/>
            <person name="Kuo A."/>
            <person name="Thoen E."/>
            <person name="Andreopoulos B."/>
            <person name="Lu D."/>
            <person name="Skrede I."/>
            <person name="Drula E."/>
            <person name="Henrissat B."/>
            <person name="Morin E."/>
            <person name="Kohler A."/>
            <person name="Barry K."/>
            <person name="LaButti K."/>
            <person name="Morin E."/>
            <person name="Salamov A."/>
            <person name="Lipzen A."/>
            <person name="Mereny Z."/>
            <person name="Hegedus B."/>
            <person name="Baldrian P."/>
            <person name="Stursova M."/>
            <person name="Weitz H."/>
            <person name="Taylor A."/>
            <person name="Grigoriev I.V."/>
            <person name="Nagy L.G."/>
            <person name="Martin F."/>
            <person name="Kauserud H."/>
        </authorList>
    </citation>
    <scope>NUCLEOTIDE SEQUENCE</scope>
    <source>
        <strain evidence="1">CBHHK182m</strain>
    </source>
</reference>
<comment type="caution">
    <text evidence="1">The sequence shown here is derived from an EMBL/GenBank/DDBJ whole genome shotgun (WGS) entry which is preliminary data.</text>
</comment>
<organism evidence="1 2">
    <name type="scientific">Mycena metata</name>
    <dbReference type="NCBI Taxonomy" id="1033252"/>
    <lineage>
        <taxon>Eukaryota</taxon>
        <taxon>Fungi</taxon>
        <taxon>Dikarya</taxon>
        <taxon>Basidiomycota</taxon>
        <taxon>Agaricomycotina</taxon>
        <taxon>Agaricomycetes</taxon>
        <taxon>Agaricomycetidae</taxon>
        <taxon>Agaricales</taxon>
        <taxon>Marasmiineae</taxon>
        <taxon>Mycenaceae</taxon>
        <taxon>Mycena</taxon>
    </lineage>
</organism>
<dbReference type="GO" id="GO:0004124">
    <property type="term" value="F:cysteine synthase activity"/>
    <property type="evidence" value="ECO:0007669"/>
    <property type="project" value="TreeGrafter"/>
</dbReference>
<sequence length="208" mass="23278">MRPGRCTSKQLYREPDFETLHLLAGQERDPVKNFRAVPIHQNTATHSTASGYLARRQHRRIELCDFTRMCMWLEADVQRPGKQDLSTRVWVTRPSCVGLSSQRVDIVRKRMVTLEGGVATVTASRLYGGTYQQFKVVPAPMKKYGIDVIFVESLDPVEPHINDKTKTISVGTLAAVGLPSHPLHQQALRMLRPNAVGGVLTFCVRQGG</sequence>
<proteinExistence type="predicted"/>
<dbReference type="GO" id="GO:0005737">
    <property type="term" value="C:cytoplasm"/>
    <property type="evidence" value="ECO:0007669"/>
    <property type="project" value="TreeGrafter"/>
</dbReference>
<dbReference type="PANTHER" id="PTHR43797">
    <property type="entry name" value="HOMOCYSTEINE/CYSTEINE SYNTHASE"/>
    <property type="match status" value="1"/>
</dbReference>
<dbReference type="Gene3D" id="3.40.640.10">
    <property type="entry name" value="Type I PLP-dependent aspartate aminotransferase-like (Major domain)"/>
    <property type="match status" value="1"/>
</dbReference>
<dbReference type="InterPro" id="IPR006235">
    <property type="entry name" value="OAc-hSer/O-AcSer_sulfhydrylase"/>
</dbReference>
<evidence type="ECO:0000313" key="1">
    <source>
        <dbReference type="EMBL" id="KAJ7729597.1"/>
    </source>
</evidence>
<dbReference type="PANTHER" id="PTHR43797:SF2">
    <property type="entry name" value="HOMOCYSTEINE_CYSTEINE SYNTHASE"/>
    <property type="match status" value="1"/>
</dbReference>
<dbReference type="GO" id="GO:0071269">
    <property type="term" value="P:L-homocysteine biosynthetic process"/>
    <property type="evidence" value="ECO:0007669"/>
    <property type="project" value="TreeGrafter"/>
</dbReference>
<dbReference type="EMBL" id="JARKIB010000164">
    <property type="protein sequence ID" value="KAJ7729597.1"/>
    <property type="molecule type" value="Genomic_DNA"/>
</dbReference>
<dbReference type="Proteomes" id="UP001215598">
    <property type="component" value="Unassembled WGS sequence"/>
</dbReference>
<dbReference type="AlphaFoldDB" id="A0AAD7MRA9"/>